<sequence length="118" mass="13259">MAMLKERKVDISSLFQDSKKTRVAPKKAAQAAKCWSRALCEGAHFTLCVEAMMLQGQGAAGAWADHDVADREGWRSDSEPSRIPGYRMEVVPSDFQKIFRIGKAVQNDLSFRKHLHKP</sequence>
<organism evidence="1 2">
    <name type="scientific">Polarella glacialis</name>
    <name type="common">Dinoflagellate</name>
    <dbReference type="NCBI Taxonomy" id="89957"/>
    <lineage>
        <taxon>Eukaryota</taxon>
        <taxon>Sar</taxon>
        <taxon>Alveolata</taxon>
        <taxon>Dinophyceae</taxon>
        <taxon>Suessiales</taxon>
        <taxon>Suessiaceae</taxon>
        <taxon>Polarella</taxon>
    </lineage>
</organism>
<dbReference type="AlphaFoldDB" id="A0A813L3W9"/>
<protein>
    <submittedName>
        <fullName evidence="1">Uncharacterized protein</fullName>
    </submittedName>
</protein>
<reference evidence="1" key="1">
    <citation type="submission" date="2021-02" db="EMBL/GenBank/DDBJ databases">
        <authorList>
            <person name="Dougan E. K."/>
            <person name="Rhodes N."/>
            <person name="Thang M."/>
            <person name="Chan C."/>
        </authorList>
    </citation>
    <scope>NUCLEOTIDE SEQUENCE</scope>
</reference>
<comment type="caution">
    <text evidence="1">The sequence shown here is derived from an EMBL/GenBank/DDBJ whole genome shotgun (WGS) entry which is preliminary data.</text>
</comment>
<proteinExistence type="predicted"/>
<evidence type="ECO:0000313" key="1">
    <source>
        <dbReference type="EMBL" id="CAE8718898.1"/>
    </source>
</evidence>
<accession>A0A813L3W9</accession>
<gene>
    <name evidence="1" type="ORF">PGLA2088_LOCUS40343</name>
</gene>
<name>A0A813L3W9_POLGL</name>
<evidence type="ECO:0000313" key="2">
    <source>
        <dbReference type="Proteomes" id="UP000626109"/>
    </source>
</evidence>
<dbReference type="Proteomes" id="UP000626109">
    <property type="component" value="Unassembled WGS sequence"/>
</dbReference>
<dbReference type="EMBL" id="CAJNNW010033438">
    <property type="protein sequence ID" value="CAE8718898.1"/>
    <property type="molecule type" value="Genomic_DNA"/>
</dbReference>